<feature type="active site" description="Proton acceptor" evidence="4">
    <location>
        <position position="131"/>
    </location>
</feature>
<dbReference type="InterPro" id="IPR026591">
    <property type="entry name" value="Sirtuin_cat_small_dom_sf"/>
</dbReference>
<evidence type="ECO:0000256" key="4">
    <source>
        <dbReference type="PROSITE-ProRule" id="PRU00236"/>
    </source>
</evidence>
<dbReference type="InterPro" id="IPR029035">
    <property type="entry name" value="DHS-like_NAD/FAD-binding_dom"/>
</dbReference>
<feature type="domain" description="Deacetylase sirtuin-type" evidence="5">
    <location>
        <begin position="4"/>
        <end position="258"/>
    </location>
</feature>
<evidence type="ECO:0000256" key="1">
    <source>
        <dbReference type="ARBA" id="ARBA00012928"/>
    </source>
</evidence>
<dbReference type="InterPro" id="IPR003000">
    <property type="entry name" value="Sirtuin"/>
</dbReference>
<dbReference type="GO" id="GO:0070403">
    <property type="term" value="F:NAD+ binding"/>
    <property type="evidence" value="ECO:0007669"/>
    <property type="project" value="InterPro"/>
</dbReference>
<dbReference type="PANTHER" id="PTHR11085:SF4">
    <property type="entry name" value="NAD-DEPENDENT PROTEIN DEACYLASE"/>
    <property type="match status" value="1"/>
</dbReference>
<evidence type="ECO:0000313" key="7">
    <source>
        <dbReference type="Proteomes" id="UP000528322"/>
    </source>
</evidence>
<keyword evidence="2" id="KW-0808">Transferase</keyword>
<accession>A0A7W7Y5X9</accession>
<feature type="binding site" evidence="4">
    <location>
        <position position="139"/>
    </location>
    <ligand>
        <name>Zn(2+)</name>
        <dbReference type="ChEBI" id="CHEBI:29105"/>
    </ligand>
</feature>
<dbReference type="NCBIfam" id="NF001753">
    <property type="entry name" value="PRK00481.1-3"/>
    <property type="match status" value="1"/>
</dbReference>
<evidence type="ECO:0000313" key="6">
    <source>
        <dbReference type="EMBL" id="MBB5022705.1"/>
    </source>
</evidence>
<proteinExistence type="predicted"/>
<keyword evidence="7" id="KW-1185">Reference proteome</keyword>
<evidence type="ECO:0000256" key="3">
    <source>
        <dbReference type="ARBA" id="ARBA00023027"/>
    </source>
</evidence>
<dbReference type="GO" id="GO:0046872">
    <property type="term" value="F:metal ion binding"/>
    <property type="evidence" value="ECO:0007669"/>
    <property type="project" value="UniProtKB-KW"/>
</dbReference>
<feature type="binding site" evidence="4">
    <location>
        <position position="142"/>
    </location>
    <ligand>
        <name>Zn(2+)</name>
        <dbReference type="ChEBI" id="CHEBI:29105"/>
    </ligand>
</feature>
<sequence>MTMAPQTKQHIEAVAGHIRDSSRILFITGAGISADSGLPTYRGVGGLYNDNETEDGIPIEQALAGAVLESRPEVTWKYLMRIEEAGRNATYNAAHQILARIEDNKPDTWIFTQNVDGFHSSAGSRNVVELHGNMHHLRCMDCTFHEKVIDYQHLQTIPPRCPQCTNGILRPGVVFFGEMLPMEAIMTMREQERLGFDLVISIGTSNLFPYISEPVIKARRQGKKTAEINPAHTSLSHLVDHHIPLGAAEAMEAIWEAL</sequence>
<evidence type="ECO:0000256" key="2">
    <source>
        <dbReference type="ARBA" id="ARBA00022679"/>
    </source>
</evidence>
<dbReference type="Pfam" id="PF02146">
    <property type="entry name" value="SIR2"/>
    <property type="match status" value="1"/>
</dbReference>
<keyword evidence="3" id="KW-0520">NAD</keyword>
<dbReference type="EC" id="2.3.1.286" evidence="1"/>
<dbReference type="SUPFAM" id="SSF52467">
    <property type="entry name" value="DHS-like NAD/FAD-binding domain"/>
    <property type="match status" value="1"/>
</dbReference>
<dbReference type="InterPro" id="IPR050134">
    <property type="entry name" value="NAD-dep_sirtuin_deacylases"/>
</dbReference>
<dbReference type="Gene3D" id="3.40.50.1220">
    <property type="entry name" value="TPP-binding domain"/>
    <property type="match status" value="1"/>
</dbReference>
<keyword evidence="4" id="KW-0479">Metal-binding</keyword>
<name>A0A7W7Y5X9_9BACT</name>
<evidence type="ECO:0000259" key="5">
    <source>
        <dbReference type="PROSITE" id="PS50305"/>
    </source>
</evidence>
<dbReference type="Proteomes" id="UP000528322">
    <property type="component" value="Unassembled WGS sequence"/>
</dbReference>
<dbReference type="EMBL" id="JACHID010000015">
    <property type="protein sequence ID" value="MBB5022705.1"/>
    <property type="molecule type" value="Genomic_DNA"/>
</dbReference>
<reference evidence="6 7" key="1">
    <citation type="submission" date="2020-08" db="EMBL/GenBank/DDBJ databases">
        <title>Genomic Encyclopedia of Type Strains, Phase IV (KMG-IV): sequencing the most valuable type-strain genomes for metagenomic binning, comparative biology and taxonomic classification.</title>
        <authorList>
            <person name="Goeker M."/>
        </authorList>
    </citation>
    <scope>NUCLEOTIDE SEQUENCE [LARGE SCALE GENOMIC DNA]</scope>
    <source>
        <strain evidence="6 7">DSM 22071</strain>
    </source>
</reference>
<dbReference type="PANTHER" id="PTHR11085">
    <property type="entry name" value="NAD-DEPENDENT PROTEIN DEACYLASE SIRTUIN-5, MITOCHONDRIAL-RELATED"/>
    <property type="match status" value="1"/>
</dbReference>
<dbReference type="GO" id="GO:0016787">
    <property type="term" value="F:hydrolase activity"/>
    <property type="evidence" value="ECO:0007669"/>
    <property type="project" value="UniProtKB-KW"/>
</dbReference>
<dbReference type="RefSeq" id="WP_246347358.1">
    <property type="nucleotide sequence ID" value="NZ_JACHID010000015.1"/>
</dbReference>
<dbReference type="AlphaFoldDB" id="A0A7W7Y5X9"/>
<keyword evidence="4" id="KW-0862">Zinc</keyword>
<dbReference type="CDD" id="cd01407">
    <property type="entry name" value="SIR2-fam"/>
    <property type="match status" value="1"/>
</dbReference>
<comment type="caution">
    <text evidence="6">The sequence shown here is derived from an EMBL/GenBank/DDBJ whole genome shotgun (WGS) entry which is preliminary data.</text>
</comment>
<dbReference type="GO" id="GO:0017136">
    <property type="term" value="F:histone deacetylase activity, NAD-dependent"/>
    <property type="evidence" value="ECO:0007669"/>
    <property type="project" value="TreeGrafter"/>
</dbReference>
<feature type="binding site" evidence="4">
    <location>
        <position position="164"/>
    </location>
    <ligand>
        <name>Zn(2+)</name>
        <dbReference type="ChEBI" id="CHEBI:29105"/>
    </ligand>
</feature>
<organism evidence="6 7">
    <name type="scientific">Desulfurispira natronophila</name>
    <dbReference type="NCBI Taxonomy" id="682562"/>
    <lineage>
        <taxon>Bacteria</taxon>
        <taxon>Pseudomonadati</taxon>
        <taxon>Chrysiogenota</taxon>
        <taxon>Chrysiogenia</taxon>
        <taxon>Chrysiogenales</taxon>
        <taxon>Chrysiogenaceae</taxon>
        <taxon>Desulfurispira</taxon>
    </lineage>
</organism>
<dbReference type="Gene3D" id="3.30.1600.10">
    <property type="entry name" value="SIR2/SIRT2 'Small Domain"/>
    <property type="match status" value="1"/>
</dbReference>
<gene>
    <name evidence="6" type="ORF">HNR37_002048</name>
</gene>
<feature type="binding site" evidence="4">
    <location>
        <position position="161"/>
    </location>
    <ligand>
        <name>Zn(2+)</name>
        <dbReference type="ChEBI" id="CHEBI:29105"/>
    </ligand>
</feature>
<dbReference type="PROSITE" id="PS50305">
    <property type="entry name" value="SIRTUIN"/>
    <property type="match status" value="1"/>
</dbReference>
<protein>
    <recommendedName>
        <fullName evidence="1">protein acetyllysine N-acetyltransferase</fullName>
        <ecNumber evidence="1">2.3.1.286</ecNumber>
    </recommendedName>
</protein>
<keyword evidence="6" id="KW-0378">Hydrolase</keyword>
<dbReference type="InterPro" id="IPR026590">
    <property type="entry name" value="Ssirtuin_cat_dom"/>
</dbReference>